<dbReference type="Proteomes" id="UP000185728">
    <property type="component" value="Unassembled WGS sequence"/>
</dbReference>
<evidence type="ECO:0000313" key="1">
    <source>
        <dbReference type="EMBL" id="SIT10969.1"/>
    </source>
</evidence>
<dbReference type="EMBL" id="FTOB01000010">
    <property type="protein sequence ID" value="SIT10969.1"/>
    <property type="molecule type" value="Genomic_DNA"/>
</dbReference>
<accession>A0ABY1L1K6</accession>
<proteinExistence type="predicted"/>
<evidence type="ECO:0000313" key="2">
    <source>
        <dbReference type="Proteomes" id="UP000185728"/>
    </source>
</evidence>
<gene>
    <name evidence="1" type="ORF">SAMN05421766_11069</name>
</gene>
<protein>
    <submittedName>
        <fullName evidence="1">Uncharacterized protein</fullName>
    </submittedName>
</protein>
<keyword evidence="2" id="KW-1185">Reference proteome</keyword>
<organism evidence="1 2">
    <name type="scientific">Zobellia uliginosa</name>
    <dbReference type="NCBI Taxonomy" id="143224"/>
    <lineage>
        <taxon>Bacteria</taxon>
        <taxon>Pseudomonadati</taxon>
        <taxon>Bacteroidota</taxon>
        <taxon>Flavobacteriia</taxon>
        <taxon>Flavobacteriales</taxon>
        <taxon>Flavobacteriaceae</taxon>
        <taxon>Zobellia</taxon>
    </lineage>
</organism>
<name>A0ABY1L1K6_9FLAO</name>
<reference evidence="1 2" key="1">
    <citation type="submission" date="2017-01" db="EMBL/GenBank/DDBJ databases">
        <authorList>
            <person name="Varghese N."/>
            <person name="Submissions S."/>
        </authorList>
    </citation>
    <scope>NUCLEOTIDE SEQUENCE [LARGE SCALE GENOMIC DNA]</scope>
    <source>
        <strain evidence="1 2">DSM 2061</strain>
    </source>
</reference>
<comment type="caution">
    <text evidence="1">The sequence shown here is derived from an EMBL/GenBank/DDBJ whole genome shotgun (WGS) entry which is preliminary data.</text>
</comment>
<sequence length="31" mass="3705">MIHLLKVVLQHFLFINCETQSKQTKQLDYAD</sequence>